<feature type="region of interest" description="Disordered" evidence="11">
    <location>
        <begin position="215"/>
        <end position="240"/>
    </location>
</feature>
<keyword evidence="4" id="KW-0202">Cytokine</keyword>
<evidence type="ECO:0000256" key="1">
    <source>
        <dbReference type="ARBA" id="ARBA00004606"/>
    </source>
</evidence>
<dbReference type="GO" id="GO:0005615">
    <property type="term" value="C:extracellular space"/>
    <property type="evidence" value="ECO:0007669"/>
    <property type="project" value="UniProtKB-KW"/>
</dbReference>
<evidence type="ECO:0000256" key="9">
    <source>
        <dbReference type="ARBA" id="ARBA00023157"/>
    </source>
</evidence>
<dbReference type="SUPFAM" id="SSF49842">
    <property type="entry name" value="TNF-like"/>
    <property type="match status" value="1"/>
</dbReference>
<evidence type="ECO:0000256" key="3">
    <source>
        <dbReference type="ARBA" id="ARBA00013893"/>
    </source>
</evidence>
<evidence type="ECO:0000256" key="6">
    <source>
        <dbReference type="ARBA" id="ARBA00022968"/>
    </source>
</evidence>
<dbReference type="GO" id="GO:0005164">
    <property type="term" value="F:tumor necrosis factor receptor binding"/>
    <property type="evidence" value="ECO:0007669"/>
    <property type="project" value="InterPro"/>
</dbReference>
<evidence type="ECO:0000256" key="2">
    <source>
        <dbReference type="ARBA" id="ARBA00008670"/>
    </source>
</evidence>
<accession>A0A2P1C6M8</accession>
<dbReference type="PROSITE" id="PS50049">
    <property type="entry name" value="THD_2"/>
    <property type="match status" value="1"/>
</dbReference>
<organism evidence="13">
    <name type="scientific">Gallus gallus</name>
    <name type="common">Chicken</name>
    <dbReference type="NCBI Taxonomy" id="9031"/>
    <lineage>
        <taxon>Eukaryota</taxon>
        <taxon>Metazoa</taxon>
        <taxon>Chordata</taxon>
        <taxon>Craniata</taxon>
        <taxon>Vertebrata</taxon>
        <taxon>Euteleostomi</taxon>
        <taxon>Archelosauria</taxon>
        <taxon>Archosauria</taxon>
        <taxon>Dinosauria</taxon>
        <taxon>Saurischia</taxon>
        <taxon>Theropoda</taxon>
        <taxon>Coelurosauria</taxon>
        <taxon>Aves</taxon>
        <taxon>Neognathae</taxon>
        <taxon>Galloanserae</taxon>
        <taxon>Galliformes</taxon>
        <taxon>Phasianidae</taxon>
        <taxon>Phasianinae</taxon>
        <taxon>Gallus</taxon>
    </lineage>
</organism>
<dbReference type="GO" id="GO:0006955">
    <property type="term" value="P:immune response"/>
    <property type="evidence" value="ECO:0007669"/>
    <property type="project" value="InterPro"/>
</dbReference>
<comment type="similarity">
    <text evidence="2">Belongs to the tumor necrosis factor family.</text>
</comment>
<keyword evidence="6" id="KW-0735">Signal-anchor</keyword>
<evidence type="ECO:0000256" key="10">
    <source>
        <dbReference type="ARBA" id="ARBA00029751"/>
    </source>
</evidence>
<keyword evidence="5" id="KW-0812">Transmembrane</keyword>
<dbReference type="SMART" id="SM00207">
    <property type="entry name" value="TNF"/>
    <property type="match status" value="1"/>
</dbReference>
<keyword evidence="9" id="KW-1015">Disulfide bond</keyword>
<dbReference type="AlphaFoldDB" id="A0A2P1C6M8"/>
<dbReference type="PANTHER" id="PTHR11471">
    <property type="entry name" value="TUMOR NECROSIS FACTOR FAMILY MEMBER"/>
    <property type="match status" value="1"/>
</dbReference>
<keyword evidence="7" id="KW-1133">Transmembrane helix</keyword>
<dbReference type="EMBL" id="MF000729">
    <property type="protein sequence ID" value="AVJ35779.1"/>
    <property type="molecule type" value="mRNA"/>
</dbReference>
<evidence type="ECO:0000313" key="13">
    <source>
        <dbReference type="EMBL" id="AVJ35779.1"/>
    </source>
</evidence>
<evidence type="ECO:0000256" key="11">
    <source>
        <dbReference type="SAM" id="MobiDB-lite"/>
    </source>
</evidence>
<evidence type="ECO:0000256" key="4">
    <source>
        <dbReference type="ARBA" id="ARBA00022514"/>
    </source>
</evidence>
<dbReference type="Pfam" id="PF00229">
    <property type="entry name" value="TNF"/>
    <property type="match status" value="1"/>
</dbReference>
<dbReference type="PRINTS" id="PR01234">
    <property type="entry name" value="TNECROSISFCT"/>
</dbReference>
<dbReference type="GO" id="GO:0005125">
    <property type="term" value="F:cytokine activity"/>
    <property type="evidence" value="ECO:0007669"/>
    <property type="project" value="UniProtKB-KW"/>
</dbReference>
<protein>
    <recommendedName>
        <fullName evidence="3">Tumor necrosis factor</fullName>
    </recommendedName>
    <alternativeName>
        <fullName evidence="10">TNF-alpha</fullName>
    </alternativeName>
</protein>
<dbReference type="InterPro" id="IPR006053">
    <property type="entry name" value="TNF"/>
</dbReference>
<feature type="compositionally biased region" description="Basic residues" evidence="11">
    <location>
        <begin position="220"/>
        <end position="229"/>
    </location>
</feature>
<feature type="compositionally biased region" description="Gly residues" evidence="11">
    <location>
        <begin position="230"/>
        <end position="240"/>
    </location>
</feature>
<evidence type="ECO:0000256" key="5">
    <source>
        <dbReference type="ARBA" id="ARBA00022692"/>
    </source>
</evidence>
<dbReference type="PANTHER" id="PTHR11471:SF23">
    <property type="entry name" value="TUMOR NECROSIS FACTOR"/>
    <property type="match status" value="1"/>
</dbReference>
<dbReference type="Gene3D" id="2.60.120.40">
    <property type="match status" value="1"/>
</dbReference>
<name>A0A2P1C6M8_CHICK</name>
<dbReference type="InterPro" id="IPR006052">
    <property type="entry name" value="TNF_dom"/>
</dbReference>
<comment type="subcellular location">
    <subcellularLocation>
        <location evidence="1">Membrane</location>
        <topology evidence="1">Single-pass type II membrane protein</topology>
    </subcellularLocation>
</comment>
<reference evidence="13" key="1">
    <citation type="submission" date="2017-04" db="EMBL/GenBank/DDBJ databases">
        <authorList>
            <person name="Afonso C.L."/>
            <person name="Miller P.J."/>
            <person name="Scott M.A."/>
            <person name="Spackman E."/>
            <person name="Goraichik I."/>
            <person name="Dimitrov K.M."/>
            <person name="Suarez D.L."/>
            <person name="Swayne D.E."/>
        </authorList>
    </citation>
    <scope>NUCLEOTIDE SEQUENCE</scope>
</reference>
<keyword evidence="8" id="KW-0472">Membrane</keyword>
<dbReference type="GO" id="GO:0016020">
    <property type="term" value="C:membrane"/>
    <property type="evidence" value="ECO:0007669"/>
    <property type="project" value="UniProtKB-SubCell"/>
</dbReference>
<evidence type="ECO:0000256" key="7">
    <source>
        <dbReference type="ARBA" id="ARBA00022989"/>
    </source>
</evidence>
<feature type="domain" description="THD" evidence="12">
    <location>
        <begin position="125"/>
        <end position="284"/>
    </location>
</feature>
<sequence length="285" mass="30035">MTTLFPCLPVSVPCFPAFFPPSPFPSRVSPRVPASLPLPPPPPPSLLAVGLPHTWAVRPYKRRGGGGGGGTAMAVPTATVTALLLLLLPPPHIHALPWGEDPTAPLRTTSIDPPMELQVARRDKPAAHVVASSSQPGSLVWDDRVAPSLVRNGVVLRRNKLVVPRDGLYFVYAAAAFQGGGRCFIPPLRLSVSRFSEEYPKDVPLLTAVRSVCPGEGGRGGRRRRKRRGGGGGDGGGGGPWFESLYQGAVFLLRGGDELEATTSTAQYLDLHGGGSAYFGVVGVD</sequence>
<dbReference type="CDD" id="cd00184">
    <property type="entry name" value="TNF"/>
    <property type="match status" value="1"/>
</dbReference>
<evidence type="ECO:0000259" key="12">
    <source>
        <dbReference type="PROSITE" id="PS50049"/>
    </source>
</evidence>
<proteinExistence type="evidence at transcript level"/>
<dbReference type="InterPro" id="IPR008983">
    <property type="entry name" value="Tumour_necrosis_fac-like_dom"/>
</dbReference>
<evidence type="ECO:0000256" key="8">
    <source>
        <dbReference type="ARBA" id="ARBA00023136"/>
    </source>
</evidence>